<organism evidence="1 2">
    <name type="scientific">Candidatus Amesbacteria bacterium RIFOXYB1_FULL_44_23</name>
    <dbReference type="NCBI Taxonomy" id="1797263"/>
    <lineage>
        <taxon>Bacteria</taxon>
        <taxon>Candidatus Amesiibacteriota</taxon>
    </lineage>
</organism>
<evidence type="ECO:0000313" key="1">
    <source>
        <dbReference type="EMBL" id="OGD09766.1"/>
    </source>
</evidence>
<evidence type="ECO:0000313" key="2">
    <source>
        <dbReference type="Proteomes" id="UP000176424"/>
    </source>
</evidence>
<name>A0A1F4ZV92_9BACT</name>
<protein>
    <submittedName>
        <fullName evidence="1">Uncharacterized protein</fullName>
    </submittedName>
</protein>
<proteinExistence type="predicted"/>
<reference evidence="1 2" key="1">
    <citation type="journal article" date="2016" name="Nat. Commun.">
        <title>Thousands of microbial genomes shed light on interconnected biogeochemical processes in an aquifer system.</title>
        <authorList>
            <person name="Anantharaman K."/>
            <person name="Brown C.T."/>
            <person name="Hug L.A."/>
            <person name="Sharon I."/>
            <person name="Castelle C.J."/>
            <person name="Probst A.J."/>
            <person name="Thomas B.C."/>
            <person name="Singh A."/>
            <person name="Wilkins M.J."/>
            <person name="Karaoz U."/>
            <person name="Brodie E.L."/>
            <person name="Williams K.H."/>
            <person name="Hubbard S.S."/>
            <person name="Banfield J.F."/>
        </authorList>
    </citation>
    <scope>NUCLEOTIDE SEQUENCE [LARGE SCALE GENOMIC DNA]</scope>
</reference>
<dbReference type="STRING" id="1797263.A2397_01730"/>
<dbReference type="EMBL" id="MEXR01000023">
    <property type="protein sequence ID" value="OGD09766.1"/>
    <property type="molecule type" value="Genomic_DNA"/>
</dbReference>
<comment type="caution">
    <text evidence="1">The sequence shown here is derived from an EMBL/GenBank/DDBJ whole genome shotgun (WGS) entry which is preliminary data.</text>
</comment>
<accession>A0A1F4ZV92</accession>
<sequence>MQGRMVCDQMGNCLGIDFPRYLDLNQPDSALVLGLSHEVAHFIQLKSGANLKEAASVEPDTRYYPCELEAMRVGNNVVLKLLGEYTDFIDVPSIGIVGGCLHSFSNTVWSSVDLMRNFFRQLLVQEVGRINCVIETVDR</sequence>
<dbReference type="Proteomes" id="UP000176424">
    <property type="component" value="Unassembled WGS sequence"/>
</dbReference>
<gene>
    <name evidence="1" type="ORF">A2397_01730</name>
</gene>
<dbReference type="AlphaFoldDB" id="A0A1F4ZV92"/>